<dbReference type="InterPro" id="IPR023401">
    <property type="entry name" value="ODC_N"/>
</dbReference>
<evidence type="ECO:0000313" key="1">
    <source>
        <dbReference type="EMBL" id="QKS50676.1"/>
    </source>
</evidence>
<accession>A0A6N1AGK0</accession>
<dbReference type="PANTHER" id="PTHR13812:SF19">
    <property type="entry name" value="KETIMINE REDUCTASE MU-CRYSTALLIN"/>
    <property type="match status" value="1"/>
</dbReference>
<dbReference type="Proteomes" id="UP000509702">
    <property type="component" value="Plasmid unnamed4"/>
</dbReference>
<dbReference type="Gene3D" id="3.30.1780.10">
    <property type="entry name" value="ornithine cyclodeaminase, domain 1"/>
    <property type="match status" value="1"/>
</dbReference>
<organism evidence="1 2">
    <name type="scientific">Azospirillum oryzae</name>
    <dbReference type="NCBI Taxonomy" id="286727"/>
    <lineage>
        <taxon>Bacteria</taxon>
        <taxon>Pseudomonadati</taxon>
        <taxon>Pseudomonadota</taxon>
        <taxon>Alphaproteobacteria</taxon>
        <taxon>Rhodospirillales</taxon>
        <taxon>Azospirillaceae</taxon>
        <taxon>Azospirillum</taxon>
    </lineage>
</organism>
<dbReference type="PIRSF" id="PIRSF001439">
    <property type="entry name" value="CryM"/>
    <property type="match status" value="1"/>
</dbReference>
<dbReference type="SUPFAM" id="SSF51735">
    <property type="entry name" value="NAD(P)-binding Rossmann-fold domains"/>
    <property type="match status" value="1"/>
</dbReference>
<keyword evidence="2" id="KW-1185">Reference proteome</keyword>
<dbReference type="AlphaFoldDB" id="A0A6N1AGK0"/>
<dbReference type="Gene3D" id="3.40.50.720">
    <property type="entry name" value="NAD(P)-binding Rossmann-like Domain"/>
    <property type="match status" value="1"/>
</dbReference>
<keyword evidence="1" id="KW-0614">Plasmid</keyword>
<dbReference type="PANTHER" id="PTHR13812">
    <property type="entry name" value="KETIMINE REDUCTASE MU-CRYSTALLIN"/>
    <property type="match status" value="1"/>
</dbReference>
<dbReference type="EMBL" id="CP054618">
    <property type="protein sequence ID" value="QKS50676.1"/>
    <property type="molecule type" value="Genomic_DNA"/>
</dbReference>
<geneLocation type="plasmid" evidence="1 2">
    <name>unnamed4</name>
</geneLocation>
<dbReference type="InterPro" id="IPR003462">
    <property type="entry name" value="ODC_Mu_crystall"/>
</dbReference>
<protein>
    <submittedName>
        <fullName evidence="1">Ornithine cyclodeaminase family protein</fullName>
    </submittedName>
</protein>
<sequence>MVFISDADVRSVLTFPDAIAAMADAFRDHGRGGGAMQDRVRVYGGGVSLSMMGAILTDAGVTGAKVYPTVDGKFNFILPLFSNTDGRLIAVMEGNALTEFRTAAVTVVAANALARRDAEVLAVFGTGIQARAHLEAFLTTRSFGFVHIVGREGAVDCARWVRDRFGVDAAAVEAAEALREADIIVTATRAKTPLFSGNAVKRGAFVAAIGSSKPDTREIDAILLERAERIVVEWKPQARREAGDLVLAGDVVDWERVEELGAVVAEPNAWRGDHEQIIVFKSVGVGIEDVALANLVARRLCIRT</sequence>
<name>A0A6N1AGK0_9PROT</name>
<dbReference type="GO" id="GO:0005737">
    <property type="term" value="C:cytoplasm"/>
    <property type="evidence" value="ECO:0007669"/>
    <property type="project" value="TreeGrafter"/>
</dbReference>
<dbReference type="KEGG" id="aoz:HUE56_08535"/>
<gene>
    <name evidence="1" type="ORF">HUE56_08535</name>
</gene>
<evidence type="ECO:0000313" key="2">
    <source>
        <dbReference type="Proteomes" id="UP000509702"/>
    </source>
</evidence>
<dbReference type="InterPro" id="IPR036291">
    <property type="entry name" value="NAD(P)-bd_dom_sf"/>
</dbReference>
<proteinExistence type="predicted"/>
<dbReference type="OrthoDB" id="9785971at2"/>
<reference evidence="1 2" key="1">
    <citation type="submission" date="2020-06" db="EMBL/GenBank/DDBJ databases">
        <title>Complete genome of Azosprillum oryzae KACC14407.</title>
        <authorList>
            <person name="Kim M."/>
            <person name="Park Y.-J."/>
            <person name="Shin J.-H."/>
        </authorList>
    </citation>
    <scope>NUCLEOTIDE SEQUENCE [LARGE SCALE GENOMIC DNA]</scope>
    <source>
        <strain evidence="1 2">KACC 14407</strain>
        <plasmid evidence="1 2">unnamed4</plasmid>
    </source>
</reference>
<dbReference type="Pfam" id="PF02423">
    <property type="entry name" value="OCD_Mu_crystall"/>
    <property type="match status" value="1"/>
</dbReference>